<feature type="compositionally biased region" description="Basic and acidic residues" evidence="1">
    <location>
        <begin position="1"/>
        <end position="10"/>
    </location>
</feature>
<gene>
    <name evidence="3" type="ORF">WJX73_009406</name>
</gene>
<keyword evidence="2" id="KW-1133">Transmembrane helix</keyword>
<dbReference type="GO" id="GO:0006487">
    <property type="term" value="P:protein N-linked glycosylation"/>
    <property type="evidence" value="ECO:0007669"/>
    <property type="project" value="TreeGrafter"/>
</dbReference>
<proteinExistence type="predicted"/>
<evidence type="ECO:0000313" key="3">
    <source>
        <dbReference type="EMBL" id="KAK9809455.1"/>
    </source>
</evidence>
<protein>
    <submittedName>
        <fullName evidence="3">Uncharacterized protein</fullName>
    </submittedName>
</protein>
<dbReference type="SUPFAM" id="SSF53448">
    <property type="entry name" value="Nucleotide-diphospho-sugar transferases"/>
    <property type="match status" value="1"/>
</dbReference>
<dbReference type="Proteomes" id="UP001465755">
    <property type="component" value="Unassembled WGS sequence"/>
</dbReference>
<dbReference type="PANTHER" id="PTHR31834:SF1">
    <property type="entry name" value="INITIATION-SPECIFIC ALPHA-1,6-MANNOSYLTRANSFERASE"/>
    <property type="match status" value="1"/>
</dbReference>
<dbReference type="PANTHER" id="PTHR31834">
    <property type="entry name" value="INITIATION-SPECIFIC ALPHA-1,6-MANNOSYLTRANSFERASE"/>
    <property type="match status" value="1"/>
</dbReference>
<dbReference type="Gene3D" id="3.40.50.150">
    <property type="entry name" value="Vaccinia Virus protein VP39"/>
    <property type="match status" value="1"/>
</dbReference>
<dbReference type="Pfam" id="PF04488">
    <property type="entry name" value="Gly_transf_sug"/>
    <property type="match status" value="1"/>
</dbReference>
<name>A0AAW1PI30_9CHLO</name>
<dbReference type="InterPro" id="IPR007577">
    <property type="entry name" value="GlycoTrfase_DXD_sugar-bd_CS"/>
</dbReference>
<evidence type="ECO:0000256" key="2">
    <source>
        <dbReference type="SAM" id="Phobius"/>
    </source>
</evidence>
<evidence type="ECO:0000313" key="4">
    <source>
        <dbReference type="Proteomes" id="UP001465755"/>
    </source>
</evidence>
<dbReference type="InterPro" id="IPR039367">
    <property type="entry name" value="Och1-like"/>
</dbReference>
<feature type="region of interest" description="Disordered" evidence="1">
    <location>
        <begin position="1"/>
        <end position="55"/>
    </location>
</feature>
<dbReference type="GO" id="GO:0000009">
    <property type="term" value="F:alpha-1,6-mannosyltransferase activity"/>
    <property type="evidence" value="ECO:0007669"/>
    <property type="project" value="InterPro"/>
</dbReference>
<keyword evidence="4" id="KW-1185">Reference proteome</keyword>
<comment type="caution">
    <text evidence="3">The sequence shown here is derived from an EMBL/GenBank/DDBJ whole genome shotgun (WGS) entry which is preliminary data.</text>
</comment>
<dbReference type="Gene3D" id="3.90.550.20">
    <property type="match status" value="1"/>
</dbReference>
<dbReference type="InterPro" id="IPR029063">
    <property type="entry name" value="SAM-dependent_MTases_sf"/>
</dbReference>
<sequence>MEPLSAKDRASSGSEASTPGAASPETAGKRDITLQLYPDSSPSSAANSAKGSPHSYFKPRLKGKRAIVVIVLLLLALQASSWVFIRCSKCSARRHHPFRRSAAVFDDGDAEHMLMPLQNPEVKIDPPTNTDPQSKRLIPRIIHQTYGSDTIPFDLQFWVDSWRKMNPGWEIRFYNDAACTHMVEQEFPEYLQAYEDLPSNVERADFFRYMVVLRFGGLYLDIDTECRKPFDELIQQNDTMLAGWERESATPEIAAEMRDVRQRQALQWAFAAAPSHPALRELCDRVAEHTYRNFSTDPTFDTLERTGPGVWTDVVTHWSITHPPALQQAADPMTWSIRMLPRLAWATVLYQSDSPNQRDPAIFLLHNFRGSWKEDARERFPVSVMWSPAFSVLVDRVGQGELQAGEDVGAKLTVHGMWLPSLLPNSSDSPMHALLDFLQPNETLLDIGAGVGLYSLAAAAQGNKVVAFEAGVKSGLVMSALGNASRGVNGFERLRTNIAYNGFHDRIQLHEVALGDKEQAVCIYNNAADPANLTLDQAQALHGYGDPNLHVTSDACLETQQRRMGDAVLDPGAAIGAVHISAPGWEGKVIDGLKGLLTKQNPPAALLIELHPHLLNTAADPNLEEQYSYPGGARGLLEHLHGQGYTDISHAGHACDQPGQIWCPLNITDHTAVDETLRRVPADQPENFILRHTLIKA</sequence>
<reference evidence="3 4" key="1">
    <citation type="journal article" date="2024" name="Nat. Commun.">
        <title>Phylogenomics reveals the evolutionary origins of lichenization in chlorophyte algae.</title>
        <authorList>
            <person name="Puginier C."/>
            <person name="Libourel C."/>
            <person name="Otte J."/>
            <person name="Skaloud P."/>
            <person name="Haon M."/>
            <person name="Grisel S."/>
            <person name="Petersen M."/>
            <person name="Berrin J.G."/>
            <person name="Delaux P.M."/>
            <person name="Dal Grande F."/>
            <person name="Keller J."/>
        </authorList>
    </citation>
    <scope>NUCLEOTIDE SEQUENCE [LARGE SCALE GENOMIC DNA]</scope>
    <source>
        <strain evidence="3 4">SAG 2036</strain>
    </source>
</reference>
<keyword evidence="2" id="KW-0472">Membrane</keyword>
<feature type="transmembrane region" description="Helical" evidence="2">
    <location>
        <begin position="66"/>
        <end position="85"/>
    </location>
</feature>
<dbReference type="EMBL" id="JALJOQ010000020">
    <property type="protein sequence ID" value="KAK9809455.1"/>
    <property type="molecule type" value="Genomic_DNA"/>
</dbReference>
<feature type="compositionally biased region" description="Low complexity" evidence="1">
    <location>
        <begin position="38"/>
        <end position="53"/>
    </location>
</feature>
<organism evidence="3 4">
    <name type="scientific">Symbiochloris irregularis</name>
    <dbReference type="NCBI Taxonomy" id="706552"/>
    <lineage>
        <taxon>Eukaryota</taxon>
        <taxon>Viridiplantae</taxon>
        <taxon>Chlorophyta</taxon>
        <taxon>core chlorophytes</taxon>
        <taxon>Trebouxiophyceae</taxon>
        <taxon>Trebouxiales</taxon>
        <taxon>Trebouxiaceae</taxon>
        <taxon>Symbiochloris</taxon>
    </lineage>
</organism>
<dbReference type="GO" id="GO:0000136">
    <property type="term" value="C:mannan polymerase complex"/>
    <property type="evidence" value="ECO:0007669"/>
    <property type="project" value="TreeGrafter"/>
</dbReference>
<dbReference type="InterPro" id="IPR029044">
    <property type="entry name" value="Nucleotide-diphossugar_trans"/>
</dbReference>
<dbReference type="SUPFAM" id="SSF53335">
    <property type="entry name" value="S-adenosyl-L-methionine-dependent methyltransferases"/>
    <property type="match status" value="1"/>
</dbReference>
<keyword evidence="2" id="KW-0812">Transmembrane</keyword>
<accession>A0AAW1PI30</accession>
<evidence type="ECO:0000256" key="1">
    <source>
        <dbReference type="SAM" id="MobiDB-lite"/>
    </source>
</evidence>
<dbReference type="AlphaFoldDB" id="A0AAW1PI30"/>